<feature type="domain" description="F-box" evidence="2">
    <location>
        <begin position="1"/>
        <end position="45"/>
    </location>
</feature>
<organism evidence="3 4">
    <name type="scientific">Karstenula rhodostoma CBS 690.94</name>
    <dbReference type="NCBI Taxonomy" id="1392251"/>
    <lineage>
        <taxon>Eukaryota</taxon>
        <taxon>Fungi</taxon>
        <taxon>Dikarya</taxon>
        <taxon>Ascomycota</taxon>
        <taxon>Pezizomycotina</taxon>
        <taxon>Dothideomycetes</taxon>
        <taxon>Pleosporomycetidae</taxon>
        <taxon>Pleosporales</taxon>
        <taxon>Massarineae</taxon>
        <taxon>Didymosphaeriaceae</taxon>
        <taxon>Karstenula</taxon>
    </lineage>
</organism>
<accession>A0A9P4PTW2</accession>
<feature type="signal peptide" evidence="1">
    <location>
        <begin position="1"/>
        <end position="21"/>
    </location>
</feature>
<dbReference type="Pfam" id="PF12937">
    <property type="entry name" value="F-box-like"/>
    <property type="match status" value="1"/>
</dbReference>
<dbReference type="OrthoDB" id="3935706at2759"/>
<dbReference type="Proteomes" id="UP000799764">
    <property type="component" value="Unassembled WGS sequence"/>
</dbReference>
<feature type="chain" id="PRO_5040439513" description="F-box domain-containing protein" evidence="1">
    <location>
        <begin position="22"/>
        <end position="601"/>
    </location>
</feature>
<dbReference type="EMBL" id="MU001495">
    <property type="protein sequence ID" value="KAF2448721.1"/>
    <property type="molecule type" value="Genomic_DNA"/>
</dbReference>
<evidence type="ECO:0000256" key="1">
    <source>
        <dbReference type="SAM" id="SignalP"/>
    </source>
</evidence>
<dbReference type="InterPro" id="IPR001810">
    <property type="entry name" value="F-box_dom"/>
</dbReference>
<proteinExistence type="predicted"/>
<reference evidence="3" key="1">
    <citation type="journal article" date="2020" name="Stud. Mycol.">
        <title>101 Dothideomycetes genomes: a test case for predicting lifestyles and emergence of pathogens.</title>
        <authorList>
            <person name="Haridas S."/>
            <person name="Albert R."/>
            <person name="Binder M."/>
            <person name="Bloem J."/>
            <person name="Labutti K."/>
            <person name="Salamov A."/>
            <person name="Andreopoulos B."/>
            <person name="Baker S."/>
            <person name="Barry K."/>
            <person name="Bills G."/>
            <person name="Bluhm B."/>
            <person name="Cannon C."/>
            <person name="Castanera R."/>
            <person name="Culley D."/>
            <person name="Daum C."/>
            <person name="Ezra D."/>
            <person name="Gonzalez J."/>
            <person name="Henrissat B."/>
            <person name="Kuo A."/>
            <person name="Liang C."/>
            <person name="Lipzen A."/>
            <person name="Lutzoni F."/>
            <person name="Magnuson J."/>
            <person name="Mondo S."/>
            <person name="Nolan M."/>
            <person name="Ohm R."/>
            <person name="Pangilinan J."/>
            <person name="Park H.-J."/>
            <person name="Ramirez L."/>
            <person name="Alfaro M."/>
            <person name="Sun H."/>
            <person name="Tritt A."/>
            <person name="Yoshinaga Y."/>
            <person name="Zwiers L.-H."/>
            <person name="Turgeon B."/>
            <person name="Goodwin S."/>
            <person name="Spatafora J."/>
            <person name="Crous P."/>
            <person name="Grigoriev I."/>
        </authorList>
    </citation>
    <scope>NUCLEOTIDE SEQUENCE</scope>
    <source>
        <strain evidence="3">CBS 690.94</strain>
    </source>
</reference>
<gene>
    <name evidence="3" type="ORF">P171DRAFT_518197</name>
</gene>
<keyword evidence="1" id="KW-0732">Signal</keyword>
<sequence>MPLAQLSTELLLLIASHLSQLDLLNVSLASKYLHSATEPALYREFHPPCLQRRPLYLFIKALLKDPKRLQYVHSLQLPRWEIIDPPNEENRFEPDDVQKLAITEEKRLYHSMTLGWDPNKVPGQYLNSEDYELFTSAAAVAGFIRDVVPYEKGAVELKGVEKSYDVYGTTLYYWYYFSTADLETLPLDEKFCHLLRAGVDDAYMVLLLSLLTNLRRLTLTRVPRLDNALPWARALQRYFRFREFTAIPEPFYDKEYCPLSFWLDFLTLQNLELFTARGCASGWVQHDGVVIRSPCTRISDSLSISRLALENCVLEYSDLKLVLGACRDLKTFRYSMDRWREGTITSARIVELLAPFQMTLEELFLDNDSNAYLHWFDPTYEFKDQPFGSLAQFTHLERLWIPTNMCGWLPVAWEEYRNPAVTSTFAGFLPSSLKEFKIFDSHTYPVLTQPVLDCLLETASIELQELTTLEVISSHKLKDLNIIEEEGEIRRGSGNTFTYRIGWSHFNRFKLPRTTEETESYSYIEERYTCWDEDHYAMKTWEALQEPNILSEEEVEREEHKEVLAILADIEDAPTCNDEICELLEMEFDEVAMGLQYVQGA</sequence>
<evidence type="ECO:0000313" key="3">
    <source>
        <dbReference type="EMBL" id="KAF2448721.1"/>
    </source>
</evidence>
<comment type="caution">
    <text evidence="3">The sequence shown here is derived from an EMBL/GenBank/DDBJ whole genome shotgun (WGS) entry which is preliminary data.</text>
</comment>
<dbReference type="SUPFAM" id="SSF81383">
    <property type="entry name" value="F-box domain"/>
    <property type="match status" value="1"/>
</dbReference>
<keyword evidence="4" id="KW-1185">Reference proteome</keyword>
<name>A0A9P4PTW2_9PLEO</name>
<evidence type="ECO:0000259" key="2">
    <source>
        <dbReference type="PROSITE" id="PS50181"/>
    </source>
</evidence>
<dbReference type="AlphaFoldDB" id="A0A9P4PTW2"/>
<protein>
    <recommendedName>
        <fullName evidence="2">F-box domain-containing protein</fullName>
    </recommendedName>
</protein>
<dbReference type="InterPro" id="IPR036047">
    <property type="entry name" value="F-box-like_dom_sf"/>
</dbReference>
<evidence type="ECO:0000313" key="4">
    <source>
        <dbReference type="Proteomes" id="UP000799764"/>
    </source>
</evidence>
<dbReference type="PROSITE" id="PS50181">
    <property type="entry name" value="FBOX"/>
    <property type="match status" value="1"/>
</dbReference>